<accession>A0A438FSE9</accession>
<keyword evidence="2" id="KW-0067">ATP-binding</keyword>
<comment type="caution">
    <text evidence="4">The sequence shown here is derived from an EMBL/GenBank/DDBJ whole genome shotgun (WGS) entry which is preliminary data.</text>
</comment>
<evidence type="ECO:0000313" key="4">
    <source>
        <dbReference type="EMBL" id="RVW62890.1"/>
    </source>
</evidence>
<dbReference type="PANTHER" id="PTHR24223">
    <property type="entry name" value="ATP-BINDING CASSETTE SUB-FAMILY C"/>
    <property type="match status" value="1"/>
</dbReference>
<keyword evidence="1" id="KW-0547">Nucleotide-binding</keyword>
<dbReference type="Gene3D" id="3.40.50.300">
    <property type="entry name" value="P-loop containing nucleotide triphosphate hydrolases"/>
    <property type="match status" value="1"/>
</dbReference>
<feature type="domain" description="ABC transporter" evidence="3">
    <location>
        <begin position="77"/>
        <end position="114"/>
    </location>
</feature>
<dbReference type="PANTHER" id="PTHR24223:SF263">
    <property type="entry name" value="ABC-TYPE XENOBIOTIC TRANSPORTER"/>
    <property type="match status" value="1"/>
</dbReference>
<evidence type="ECO:0000256" key="1">
    <source>
        <dbReference type="ARBA" id="ARBA00022741"/>
    </source>
</evidence>
<evidence type="ECO:0000259" key="3">
    <source>
        <dbReference type="Pfam" id="PF00005"/>
    </source>
</evidence>
<dbReference type="InterPro" id="IPR050173">
    <property type="entry name" value="ABC_transporter_C-like"/>
</dbReference>
<name>A0A438FSE9_VITVI</name>
<dbReference type="AlphaFoldDB" id="A0A438FSE9"/>
<dbReference type="GO" id="GO:0005524">
    <property type="term" value="F:ATP binding"/>
    <property type="evidence" value="ECO:0007669"/>
    <property type="project" value="UniProtKB-KW"/>
</dbReference>
<evidence type="ECO:0000313" key="5">
    <source>
        <dbReference type="Proteomes" id="UP000288805"/>
    </source>
</evidence>
<proteinExistence type="predicted"/>
<dbReference type="Proteomes" id="UP000288805">
    <property type="component" value="Unassembled WGS sequence"/>
</dbReference>
<reference evidence="4 5" key="1">
    <citation type="journal article" date="2018" name="PLoS Genet.">
        <title>Population sequencing reveals clonal diversity and ancestral inbreeding in the grapevine cultivar Chardonnay.</title>
        <authorList>
            <person name="Roach M.J."/>
            <person name="Johnson D.L."/>
            <person name="Bohlmann J."/>
            <person name="van Vuuren H.J."/>
            <person name="Jones S.J."/>
            <person name="Pretorius I.S."/>
            <person name="Schmidt S.A."/>
            <person name="Borneman A.R."/>
        </authorList>
    </citation>
    <scope>NUCLEOTIDE SEQUENCE [LARGE SCALE GENOMIC DNA]</scope>
    <source>
        <strain evidence="5">cv. Chardonnay</strain>
        <tissue evidence="4">Leaf</tissue>
    </source>
</reference>
<dbReference type="EMBL" id="QGNW01000757">
    <property type="protein sequence ID" value="RVW62890.1"/>
    <property type="molecule type" value="Genomic_DNA"/>
</dbReference>
<dbReference type="Pfam" id="PF00005">
    <property type="entry name" value="ABC_tran"/>
    <property type="match status" value="1"/>
</dbReference>
<dbReference type="InterPro" id="IPR027417">
    <property type="entry name" value="P-loop_NTPase"/>
</dbReference>
<evidence type="ECO:0000256" key="2">
    <source>
        <dbReference type="ARBA" id="ARBA00022840"/>
    </source>
</evidence>
<protein>
    <submittedName>
        <fullName evidence="4">ABC transporter C family member 10</fullName>
    </submittedName>
</protein>
<organism evidence="4 5">
    <name type="scientific">Vitis vinifera</name>
    <name type="common">Grape</name>
    <dbReference type="NCBI Taxonomy" id="29760"/>
    <lineage>
        <taxon>Eukaryota</taxon>
        <taxon>Viridiplantae</taxon>
        <taxon>Streptophyta</taxon>
        <taxon>Embryophyta</taxon>
        <taxon>Tracheophyta</taxon>
        <taxon>Spermatophyta</taxon>
        <taxon>Magnoliopsida</taxon>
        <taxon>eudicotyledons</taxon>
        <taxon>Gunneridae</taxon>
        <taxon>Pentapetalae</taxon>
        <taxon>rosids</taxon>
        <taxon>Vitales</taxon>
        <taxon>Vitaceae</taxon>
        <taxon>Viteae</taxon>
        <taxon>Vitis</taxon>
    </lineage>
</organism>
<dbReference type="GO" id="GO:0016887">
    <property type="term" value="F:ATP hydrolysis activity"/>
    <property type="evidence" value="ECO:0007669"/>
    <property type="project" value="InterPro"/>
</dbReference>
<sequence length="296" mass="33709">MVWKVEICLRKWDPWWGIDGHEEVVDVFEGVQAAWIIIETTQENILFGSAMDPYRYKEVIENYSLVKDIEMLPFSDLTGIRERDVNLSCGQKQRVQLARALYQDANGYLLDDPFSTVDAHSATSLFNLWPRICNGSSIKQDNYDNTWENDTNGGKEGALTKDVIPQRVAKAKDQLVKQQKKNRRIEMENLMYQCQAGEKGLQDMSIKDSSYLMWFIDDRLKAVGHKMEYFHHQAPQPGGAAAPAVVPVAQKTPLEVVLESLENQMLMDVAPKPPDSLVIVGYPEAKIRCSWSLRSL</sequence>
<dbReference type="InterPro" id="IPR003439">
    <property type="entry name" value="ABC_transporter-like_ATP-bd"/>
</dbReference>
<dbReference type="SUPFAM" id="SSF52540">
    <property type="entry name" value="P-loop containing nucleoside triphosphate hydrolases"/>
    <property type="match status" value="1"/>
</dbReference>
<gene>
    <name evidence="4" type="primary">ABCC10_10</name>
    <name evidence="4" type="ORF">CK203_060360</name>
</gene>